<dbReference type="PANTHER" id="PTHR30429">
    <property type="entry name" value="D-METHIONINE-BINDING LIPOPROTEIN METQ"/>
    <property type="match status" value="1"/>
</dbReference>
<keyword evidence="3" id="KW-0472">Membrane</keyword>
<evidence type="ECO:0000256" key="6">
    <source>
        <dbReference type="PIRNR" id="PIRNR002854"/>
    </source>
</evidence>
<keyword evidence="2 8" id="KW-0732">Signal</keyword>
<name>A0A917JI17_9ENTE</name>
<evidence type="ECO:0000256" key="8">
    <source>
        <dbReference type="SAM" id="SignalP"/>
    </source>
</evidence>
<evidence type="ECO:0000256" key="3">
    <source>
        <dbReference type="ARBA" id="ARBA00023136"/>
    </source>
</evidence>
<dbReference type="InterPro" id="IPR004872">
    <property type="entry name" value="Lipoprotein_NlpA"/>
</dbReference>
<evidence type="ECO:0000313" key="9">
    <source>
        <dbReference type="EMBL" id="GGI65714.1"/>
    </source>
</evidence>
<keyword evidence="5 6" id="KW-0449">Lipoprotein</keyword>
<keyword evidence="4" id="KW-0564">Palmitate</keyword>
<protein>
    <recommendedName>
        <fullName evidence="6">Lipoprotein</fullName>
    </recommendedName>
</protein>
<gene>
    <name evidence="9" type="primary">sfbA</name>
    <name evidence="9" type="ORF">GCM10011482_13680</name>
</gene>
<dbReference type="SUPFAM" id="SSF53850">
    <property type="entry name" value="Periplasmic binding protein-like II"/>
    <property type="match status" value="1"/>
</dbReference>
<dbReference type="PANTHER" id="PTHR30429:SF0">
    <property type="entry name" value="METHIONINE-BINDING LIPOPROTEIN METQ"/>
    <property type="match status" value="1"/>
</dbReference>
<dbReference type="PIRSF" id="PIRSF002854">
    <property type="entry name" value="MetQ"/>
    <property type="match status" value="1"/>
</dbReference>
<dbReference type="AlphaFoldDB" id="A0A917JI17"/>
<proteinExistence type="inferred from homology"/>
<dbReference type="PROSITE" id="PS51257">
    <property type="entry name" value="PROKAR_LIPOPROTEIN"/>
    <property type="match status" value="1"/>
</dbReference>
<dbReference type="GO" id="GO:0016020">
    <property type="term" value="C:membrane"/>
    <property type="evidence" value="ECO:0007669"/>
    <property type="project" value="UniProtKB-SubCell"/>
</dbReference>
<dbReference type="EMBL" id="BMDT01000005">
    <property type="protein sequence ID" value="GGI65714.1"/>
    <property type="molecule type" value="Genomic_DNA"/>
</dbReference>
<dbReference type="Gene3D" id="3.40.190.10">
    <property type="entry name" value="Periplasmic binding protein-like II"/>
    <property type="match status" value="2"/>
</dbReference>
<evidence type="ECO:0000256" key="1">
    <source>
        <dbReference type="ARBA" id="ARBA00004635"/>
    </source>
</evidence>
<organism evidence="9 10">
    <name type="scientific">Enterococcus alcedinis</name>
    <dbReference type="NCBI Taxonomy" id="1274384"/>
    <lineage>
        <taxon>Bacteria</taxon>
        <taxon>Bacillati</taxon>
        <taxon>Bacillota</taxon>
        <taxon>Bacilli</taxon>
        <taxon>Lactobacillales</taxon>
        <taxon>Enterococcaceae</taxon>
        <taxon>Enterococcus</taxon>
    </lineage>
</organism>
<comment type="caution">
    <text evidence="9">The sequence shown here is derived from an EMBL/GenBank/DDBJ whole genome shotgun (WGS) entry which is preliminary data.</text>
</comment>
<evidence type="ECO:0000256" key="2">
    <source>
        <dbReference type="ARBA" id="ARBA00022729"/>
    </source>
</evidence>
<feature type="signal peptide" evidence="8">
    <location>
        <begin position="1"/>
        <end position="27"/>
    </location>
</feature>
<comment type="subcellular location">
    <subcellularLocation>
        <location evidence="1">Membrane</location>
        <topology evidence="1">Lipid-anchor</topology>
    </subcellularLocation>
</comment>
<dbReference type="RefSeq" id="WP_188367553.1">
    <property type="nucleotide sequence ID" value="NZ_BMDT01000005.1"/>
</dbReference>
<reference evidence="9" key="2">
    <citation type="submission" date="2020-09" db="EMBL/GenBank/DDBJ databases">
        <authorList>
            <person name="Sun Q."/>
            <person name="Sedlacek I."/>
        </authorList>
    </citation>
    <scope>NUCLEOTIDE SEQUENCE</scope>
    <source>
        <strain evidence="9">CCM 8433</strain>
    </source>
</reference>
<feature type="chain" id="PRO_5037849687" description="Lipoprotein" evidence="8">
    <location>
        <begin position="28"/>
        <end position="285"/>
    </location>
</feature>
<comment type="similarity">
    <text evidence="6">Belongs to the nlpA lipoprotein family.</text>
</comment>
<evidence type="ECO:0000256" key="5">
    <source>
        <dbReference type="ARBA" id="ARBA00023288"/>
    </source>
</evidence>
<accession>A0A917JI17</accession>
<keyword evidence="10" id="KW-1185">Reference proteome</keyword>
<dbReference type="Pfam" id="PF03180">
    <property type="entry name" value="Lipoprotein_9"/>
    <property type="match status" value="1"/>
</dbReference>
<reference evidence="9" key="1">
    <citation type="journal article" date="2014" name="Int. J. Syst. Evol. Microbiol.">
        <title>Complete genome sequence of Corynebacterium casei LMG S-19264T (=DSM 44701T), isolated from a smear-ripened cheese.</title>
        <authorList>
            <consortium name="US DOE Joint Genome Institute (JGI-PGF)"/>
            <person name="Walter F."/>
            <person name="Albersmeier A."/>
            <person name="Kalinowski J."/>
            <person name="Ruckert C."/>
        </authorList>
    </citation>
    <scope>NUCLEOTIDE SEQUENCE</scope>
    <source>
        <strain evidence="9">CCM 8433</strain>
    </source>
</reference>
<evidence type="ECO:0000313" key="10">
    <source>
        <dbReference type="Proteomes" id="UP000622610"/>
    </source>
</evidence>
<evidence type="ECO:0000256" key="7">
    <source>
        <dbReference type="PIRSR" id="PIRSR002854-1"/>
    </source>
</evidence>
<evidence type="ECO:0000256" key="4">
    <source>
        <dbReference type="ARBA" id="ARBA00023139"/>
    </source>
</evidence>
<feature type="lipid moiety-binding region" description="S-diacylglycerol cysteine" evidence="7">
    <location>
        <position position="23"/>
    </location>
</feature>
<dbReference type="Proteomes" id="UP000622610">
    <property type="component" value="Unassembled WGS sequence"/>
</dbReference>
<sequence length="285" mass="30591">MGKWNKGKWLFTVSALVLGLAACGQGAAEKEEGATSASGEGTQTVVVGVAPGPYGEMVTDVLGPLMEEKGFTLTTKTFNDYVQPNKALADEQIDANLFQHTAYLEKFSADNGLDLTALGHVPTLGMGIYSKELKSLSELPEGAKVSIANDASNLARTLQLLEANELVTIADEIDETKATVNDIAENPKNFDFKELDAAQLARSIDNVDIALVPGNFSWAADLDPADALALEKLQEQYKNVVAVRTQEKDSELGQAFTEVLTSDAFKEAIAASPFKDFDQPASWNK</sequence>